<evidence type="ECO:0000313" key="3">
    <source>
        <dbReference type="EMBL" id="CAD9957128.1"/>
    </source>
</evidence>
<name>A0A7S3DMA8_9STRA</name>
<feature type="coiled-coil region" evidence="1">
    <location>
        <begin position="135"/>
        <end position="162"/>
    </location>
</feature>
<dbReference type="EMBL" id="HBHT01012116">
    <property type="protein sequence ID" value="CAD9957128.1"/>
    <property type="molecule type" value="Transcribed_RNA"/>
</dbReference>
<organism evidence="3">
    <name type="scientific">Entomoneis paludosa</name>
    <dbReference type="NCBI Taxonomy" id="265537"/>
    <lineage>
        <taxon>Eukaryota</taxon>
        <taxon>Sar</taxon>
        <taxon>Stramenopiles</taxon>
        <taxon>Ochrophyta</taxon>
        <taxon>Bacillariophyta</taxon>
        <taxon>Bacillariophyceae</taxon>
        <taxon>Bacillariophycidae</taxon>
        <taxon>Entomoneidaceae</taxon>
        <taxon>Entomoneis</taxon>
    </lineage>
</organism>
<evidence type="ECO:0000256" key="2">
    <source>
        <dbReference type="SAM" id="MobiDB-lite"/>
    </source>
</evidence>
<feature type="compositionally biased region" description="Polar residues" evidence="2">
    <location>
        <begin position="54"/>
        <end position="67"/>
    </location>
</feature>
<feature type="region of interest" description="Disordered" evidence="2">
    <location>
        <begin position="1"/>
        <end position="73"/>
    </location>
</feature>
<feature type="compositionally biased region" description="Polar residues" evidence="2">
    <location>
        <begin position="1"/>
        <end position="32"/>
    </location>
</feature>
<reference evidence="3" key="1">
    <citation type="submission" date="2021-01" db="EMBL/GenBank/DDBJ databases">
        <authorList>
            <person name="Corre E."/>
            <person name="Pelletier E."/>
            <person name="Niang G."/>
            <person name="Scheremetjew M."/>
            <person name="Finn R."/>
            <person name="Kale V."/>
            <person name="Holt S."/>
            <person name="Cochrane G."/>
            <person name="Meng A."/>
            <person name="Brown T."/>
            <person name="Cohen L."/>
        </authorList>
    </citation>
    <scope>NUCLEOTIDE SEQUENCE</scope>
    <source>
        <strain evidence="3">CCMP125</strain>
    </source>
</reference>
<sequence length="285" mass="32163">MKTLSQRKQTIGSSASTTPVAQRNKRNVTQWKDQVRQACLRRAMQSKLRRKRPLQSNNLQEPLQSHLSSSSSPRAFLEDELRLRGVNVESPILVRETHRSAQDQKPDDVDMMDEALEEHEAYTMTEDEFIDLLEEIEAELKTRQLEEELDREEEMMQDHIAAFESVEEPNETSSCSSICPLCQGRTLLLSYDSSTGTSIVSCNRLLDTNHQTSEDSSGENMQISESCPFLLAGIDTLSNLQQRVEVAQTTHADFCSNPSLQFSNPSPSSLSASCQMCEMTMMLYG</sequence>
<gene>
    <name evidence="3" type="ORF">APAL1065_LOCUS8130</name>
</gene>
<dbReference type="AlphaFoldDB" id="A0A7S3DMA8"/>
<accession>A0A7S3DMA8</accession>
<protein>
    <submittedName>
        <fullName evidence="3">Uncharacterized protein</fullName>
    </submittedName>
</protein>
<proteinExistence type="predicted"/>
<evidence type="ECO:0000256" key="1">
    <source>
        <dbReference type="SAM" id="Coils"/>
    </source>
</evidence>
<keyword evidence="1" id="KW-0175">Coiled coil</keyword>